<feature type="transmembrane region" description="Helical" evidence="1">
    <location>
        <begin position="55"/>
        <end position="75"/>
    </location>
</feature>
<dbReference type="Proteomes" id="UP000195652">
    <property type="component" value="Chromosome"/>
</dbReference>
<evidence type="ECO:0000256" key="1">
    <source>
        <dbReference type="SAM" id="Phobius"/>
    </source>
</evidence>
<reference evidence="2 3" key="1">
    <citation type="journal article" date="2014" name="BMC Vet. Res.">
        <title>First report of Corynebacterium pseudotuberculosis from caseous lymphadenitis lesions in Black Alentejano pig (Sus scrofa domesticus).</title>
        <authorList>
            <person name="Oliveira M."/>
            <person name="Barroco C."/>
            <person name="Mottola C."/>
            <person name="Santos R."/>
            <person name="Lemsaddek A."/>
            <person name="Tavares L."/>
            <person name="Semedo-Lemsaddek T."/>
        </authorList>
    </citation>
    <scope>NUCLEOTIDE SEQUENCE [LARGE SCALE GENOMIC DNA]</scope>
    <source>
        <strain evidence="2 3">PO100/5</strain>
    </source>
</reference>
<feature type="transmembrane region" description="Helical" evidence="1">
    <location>
        <begin position="225"/>
        <end position="247"/>
    </location>
</feature>
<feature type="transmembrane region" description="Helical" evidence="1">
    <location>
        <begin position="332"/>
        <end position="354"/>
    </location>
</feature>
<protein>
    <submittedName>
        <fullName evidence="2">Transporter</fullName>
    </submittedName>
</protein>
<feature type="transmembrane region" description="Helical" evidence="1">
    <location>
        <begin position="485"/>
        <end position="504"/>
    </location>
</feature>
<reference evidence="2 3" key="3">
    <citation type="journal article" date="2020" name="Int. J. Syst. Evol. Microbiol.">
        <title>Corynebacterium silvaticum sp. nov., a unique group of NTTB corynebacteria in wild boar and roe deer.</title>
        <authorList>
            <person name="Dangel A."/>
            <person name="Berger A."/>
            <person name="Rau J."/>
            <person name="Eisenberg T."/>
            <person name="Kampfer P."/>
            <person name="Margos G."/>
            <person name="Contzen M."/>
            <person name="Busse H.J."/>
            <person name="Konrad R."/>
            <person name="Peters M."/>
            <person name="Sting R."/>
            <person name="Sing A."/>
        </authorList>
    </citation>
    <scope>NUCLEOTIDE SEQUENCE [LARGE SCALE GENOMIC DNA]</scope>
    <source>
        <strain evidence="2 3">PO100/5</strain>
    </source>
</reference>
<feature type="transmembrane region" description="Helical" evidence="1">
    <location>
        <begin position="375"/>
        <end position="398"/>
    </location>
</feature>
<feature type="transmembrane region" description="Helical" evidence="1">
    <location>
        <begin position="134"/>
        <end position="152"/>
    </location>
</feature>
<keyword evidence="1" id="KW-1133">Transmembrane helix</keyword>
<feature type="transmembrane region" description="Helical" evidence="1">
    <location>
        <begin position="307"/>
        <end position="326"/>
    </location>
</feature>
<evidence type="ECO:0000313" key="2">
    <source>
        <dbReference type="EMBL" id="ARU46843.1"/>
    </source>
</evidence>
<reference evidence="2 3" key="2">
    <citation type="journal article" date="2020" name="Antonie Van Leeuwenhoek">
        <title>Phylogenomic characterisation of a novel corynebacterial species pathogenic to animals.</title>
        <authorList>
            <person name="Moller J."/>
            <person name="Musella L."/>
            <person name="Melnikov V."/>
            <person name="Geissdorfer W."/>
            <person name="Burkovski A."/>
            <person name="Sangal V."/>
        </authorList>
    </citation>
    <scope>NUCLEOTIDE SEQUENCE [LARGE SCALE GENOMIC DNA]</scope>
    <source>
        <strain evidence="2 3">PO100/5</strain>
    </source>
</reference>
<keyword evidence="1" id="KW-0812">Transmembrane</keyword>
<dbReference type="GeneID" id="75008692"/>
<dbReference type="KEGG" id="csil:CBE74_10740"/>
<name>A0A7Y4P9P1_9CORY</name>
<proteinExistence type="predicted"/>
<accession>A0A7Y4P9P1</accession>
<feature type="transmembrane region" description="Helical" evidence="1">
    <location>
        <begin position="172"/>
        <end position="190"/>
    </location>
</feature>
<reference evidence="2 3" key="4">
    <citation type="journal article" date="2020" name="PLoS ONE">
        <title>Taxonomic classification of strain PO100/5 shows a broader geographic distribution and genetic markers of the recently described Corynebacterium silvaticum.</title>
        <authorList>
            <person name="Viana M.V.C."/>
            <person name="Profeta R."/>
            <person name="da Silva A.L."/>
            <person name="Hurtado R."/>
            <person name="Cerqueira J.C."/>
            <person name="Ribeiro B.F.S."/>
            <person name="Almeida M.O."/>
            <person name="Morais-Rodrigues F."/>
            <person name="Soares S.C."/>
            <person name="Oliveira M."/>
            <person name="Tavares L."/>
            <person name="Figueiredo H."/>
            <person name="Wattam A.R."/>
            <person name="Barh D."/>
            <person name="Ghosh P."/>
            <person name="Silva A."/>
            <person name="Azevedo V."/>
        </authorList>
    </citation>
    <scope>NUCLEOTIDE SEQUENCE [LARGE SCALE GENOMIC DNA]</scope>
    <source>
        <strain evidence="2 3">PO100/5</strain>
    </source>
</reference>
<sequence>MTSTLVRLHRKLHSRLFKKNPTAIMMLILVSIYALGGLAGTSLLLVVAIEAQSWSALPLILGIGCLGYLVIESAIPSGENQIDVRTLASPLEAKQILPALAIIPLLTSRGVLALICAVVTAVVGTLMLPGAWGLLWSVATLINTAAAILLLAELLKAAISGASRANNDKKNMIGVVVVLLIILGFNQIRWDNVSPETLSPAGEVLGWLPIASAGGAVASLLAGSAWWIVAAKILITVATFAVGILSWKALVSGHLKNPNGTSQASAKPAKAKKDKGQQTLLVPGAPHTAGGYIYSRAIRYYRRDSRLLGTLIILPVMIAFFLFKALTGQPELLYISIFILALLCGMSAANDFGYDGSGIWSIIVSGTPVKTWIRARHLAAITPPMIFYIFTAVLSLILAPDTPLALLAFIASLGAFLSSAAIGLLFTSFNAFPTAPPGTNPWTDKSGYSGAAMLSSFGSLIGVWFPLAPGAIPLFIGYLNSSQTLMIIGAILVIAVPAAVYYAVQVLCIRRVEKNIPELFNKVVHWVS</sequence>
<evidence type="ECO:0000313" key="3">
    <source>
        <dbReference type="Proteomes" id="UP000195652"/>
    </source>
</evidence>
<feature type="transmembrane region" description="Helical" evidence="1">
    <location>
        <begin position="404"/>
        <end position="426"/>
    </location>
</feature>
<dbReference type="OrthoDB" id="3261041at2"/>
<gene>
    <name evidence="2" type="ORF">CBE74_10740</name>
</gene>
<feature type="transmembrane region" description="Helical" evidence="1">
    <location>
        <begin position="21"/>
        <end position="49"/>
    </location>
</feature>
<dbReference type="EMBL" id="CP021417">
    <property type="protein sequence ID" value="ARU46843.1"/>
    <property type="molecule type" value="Genomic_DNA"/>
</dbReference>
<organism evidence="2 3">
    <name type="scientific">Corynebacterium silvaticum</name>
    <dbReference type="NCBI Taxonomy" id="2320431"/>
    <lineage>
        <taxon>Bacteria</taxon>
        <taxon>Bacillati</taxon>
        <taxon>Actinomycetota</taxon>
        <taxon>Actinomycetes</taxon>
        <taxon>Mycobacteriales</taxon>
        <taxon>Corynebacteriaceae</taxon>
        <taxon>Corynebacterium</taxon>
    </lineage>
</organism>
<dbReference type="RefSeq" id="WP_087454623.1">
    <property type="nucleotide sequence ID" value="NZ_CP021417.2"/>
</dbReference>
<feature type="transmembrane region" description="Helical" evidence="1">
    <location>
        <begin position="96"/>
        <end position="128"/>
    </location>
</feature>
<keyword evidence="3" id="KW-1185">Reference proteome</keyword>
<dbReference type="AlphaFoldDB" id="A0A7Y4P9P1"/>
<feature type="transmembrane region" description="Helical" evidence="1">
    <location>
        <begin position="447"/>
        <end position="465"/>
    </location>
</feature>
<keyword evidence="1" id="KW-0472">Membrane</keyword>